<name>A0A5P3AA06_9RHOB</name>
<evidence type="ECO:0000313" key="1">
    <source>
        <dbReference type="EMBL" id="QEW26169.1"/>
    </source>
</evidence>
<dbReference type="Proteomes" id="UP000325785">
    <property type="component" value="Chromosome"/>
</dbReference>
<accession>A0A5P3AA06</accession>
<dbReference type="EMBL" id="CP031598">
    <property type="protein sequence ID" value="QEW26169.1"/>
    <property type="molecule type" value="Genomic_DNA"/>
</dbReference>
<dbReference type="InterPro" id="IPR046578">
    <property type="entry name" value="DUF6638"/>
</dbReference>
<reference evidence="1 2" key="1">
    <citation type="submission" date="2018-08" db="EMBL/GenBank/DDBJ databases">
        <title>Genetic Globetrotter - A new plasmid hitch-hiking vast phylogenetic and geographic distances.</title>
        <authorList>
            <person name="Vollmers J."/>
            <person name="Petersen J."/>
        </authorList>
    </citation>
    <scope>NUCLEOTIDE SEQUENCE [LARGE SCALE GENOMIC DNA]</scope>
    <source>
        <strain evidence="1 2">DSM 26383</strain>
    </source>
</reference>
<dbReference type="Pfam" id="PF20343">
    <property type="entry name" value="DUF6638"/>
    <property type="match status" value="1"/>
</dbReference>
<organism evidence="1 2">
    <name type="scientific">Roseovarius indicus</name>
    <dbReference type="NCBI Taxonomy" id="540747"/>
    <lineage>
        <taxon>Bacteria</taxon>
        <taxon>Pseudomonadati</taxon>
        <taxon>Pseudomonadota</taxon>
        <taxon>Alphaproteobacteria</taxon>
        <taxon>Rhodobacterales</taxon>
        <taxon>Roseobacteraceae</taxon>
        <taxon>Roseovarius</taxon>
    </lineage>
</organism>
<dbReference type="KEGG" id="rid:RIdsm_01965"/>
<evidence type="ECO:0000313" key="2">
    <source>
        <dbReference type="Proteomes" id="UP000325785"/>
    </source>
</evidence>
<gene>
    <name evidence="1" type="ORF">RIdsm_01965</name>
</gene>
<dbReference type="AlphaFoldDB" id="A0A5P3AA06"/>
<protein>
    <submittedName>
        <fullName evidence="1">Uncharacterized protein</fullName>
    </submittedName>
</protein>
<sequence>MHPPYALMKRLITSGLMFGNLIHVDSPALVERYNRALKHLTGKQTGLTDFYIDISGYSPEVGDELDDPLYLNHAGVNRQFILLTTAQKTAPLLDAKFSTSRGILRQFIEENEPALFALTARDAVAGELVNSVFDMSDPKRLFDIRRIVIEADTTNGRIRRAAELDQKVSRFLNEEDAWFDDVLIAEMIGLAGETGDIVRNPVSLKKMEFEQRDFWTAHFGGLYLFQDLELPGVIASAGKEGLGDLPIEYVFGLEERNRIANFLDLNGLVEPIVKARGIDASAVLRQKMDFMMVDALADAGVDLAGRSRTDMRRLARTHASQLPEEFHALAALLNWAESGGKWPTIASDSPAYFYTLRASGHKDADLVNMLLAELAPKDFRQLFICHKELFYRRYAGWSDTKKAYVVEYLLNEYQVDKVGARKALFGRDAPMEEEIKPEPDMDQLIELVGPWGPVRR</sequence>
<proteinExistence type="predicted"/>